<gene>
    <name evidence="2" type="ORF">Q6348_10585</name>
</gene>
<proteinExistence type="predicted"/>
<keyword evidence="3" id="KW-1185">Reference proteome</keyword>
<accession>A0ABT9D9Q6</accession>
<sequence length="81" mass="8849">MIVLGLVFGRWWRSALVLAAVIWDVLLVADGVMGFELGLLGAALLAAANAAIGVLVHQGVLQAYRWLRRRRLRRGRVGAEV</sequence>
<dbReference type="Proteomes" id="UP001232536">
    <property type="component" value="Unassembled WGS sequence"/>
</dbReference>
<organism evidence="2 3">
    <name type="scientific">Actinotalea lenta</name>
    <dbReference type="NCBI Taxonomy" id="3064654"/>
    <lineage>
        <taxon>Bacteria</taxon>
        <taxon>Bacillati</taxon>
        <taxon>Actinomycetota</taxon>
        <taxon>Actinomycetes</taxon>
        <taxon>Micrococcales</taxon>
        <taxon>Cellulomonadaceae</taxon>
        <taxon>Actinotalea</taxon>
    </lineage>
</organism>
<keyword evidence="1" id="KW-1133">Transmembrane helix</keyword>
<evidence type="ECO:0000313" key="3">
    <source>
        <dbReference type="Proteomes" id="UP001232536"/>
    </source>
</evidence>
<protein>
    <submittedName>
        <fullName evidence="2">Uncharacterized protein</fullName>
    </submittedName>
</protein>
<name>A0ABT9D9Q6_9CELL</name>
<reference evidence="2 3" key="1">
    <citation type="submission" date="2023-07" db="EMBL/GenBank/DDBJ databases">
        <title>Description of novel actinomycetes strains, isolated from tidal flat sediment.</title>
        <authorList>
            <person name="Lu C."/>
        </authorList>
    </citation>
    <scope>NUCLEOTIDE SEQUENCE [LARGE SCALE GENOMIC DNA]</scope>
    <source>
        <strain evidence="2 3">SYSU T00b441</strain>
    </source>
</reference>
<feature type="transmembrane region" description="Helical" evidence="1">
    <location>
        <begin position="39"/>
        <end position="64"/>
    </location>
</feature>
<evidence type="ECO:0000256" key="1">
    <source>
        <dbReference type="SAM" id="Phobius"/>
    </source>
</evidence>
<dbReference type="EMBL" id="JAUQYP010000001">
    <property type="protein sequence ID" value="MDO8107642.1"/>
    <property type="molecule type" value="Genomic_DNA"/>
</dbReference>
<comment type="caution">
    <text evidence="2">The sequence shown here is derived from an EMBL/GenBank/DDBJ whole genome shotgun (WGS) entry which is preliminary data.</text>
</comment>
<feature type="transmembrane region" description="Helical" evidence="1">
    <location>
        <begin position="12"/>
        <end position="33"/>
    </location>
</feature>
<evidence type="ECO:0000313" key="2">
    <source>
        <dbReference type="EMBL" id="MDO8107642.1"/>
    </source>
</evidence>
<dbReference type="RefSeq" id="WP_304601260.1">
    <property type="nucleotide sequence ID" value="NZ_JAUQYO010000001.1"/>
</dbReference>
<keyword evidence="1" id="KW-0812">Transmembrane</keyword>
<keyword evidence="1" id="KW-0472">Membrane</keyword>